<evidence type="ECO:0000313" key="1">
    <source>
        <dbReference type="EMBL" id="JAA65598.1"/>
    </source>
</evidence>
<keyword evidence="1" id="KW-0378">Hydrolase</keyword>
<dbReference type="SUPFAM" id="SSF55486">
    <property type="entry name" value="Metalloproteases ('zincins'), catalytic domain"/>
    <property type="match status" value="1"/>
</dbReference>
<dbReference type="InterPro" id="IPR024079">
    <property type="entry name" value="MetalloPept_cat_dom_sf"/>
</dbReference>
<accession>A0A0K8R3Z1</accession>
<name>A0A0K8R3Z1_IXORI</name>
<dbReference type="GO" id="GO:0008237">
    <property type="term" value="F:metallopeptidase activity"/>
    <property type="evidence" value="ECO:0007669"/>
    <property type="project" value="UniProtKB-KW"/>
</dbReference>
<reference evidence="1" key="1">
    <citation type="submission" date="2012-12" db="EMBL/GenBank/DDBJ databases">
        <title>Identification and characterization of a phenylalanine ammonia-lyase gene family in Isatis indigotica Fort.</title>
        <authorList>
            <person name="Liu Q."/>
            <person name="Chen J."/>
            <person name="Zhou X."/>
            <person name="Di P."/>
            <person name="Xiao Y."/>
            <person name="Xuan H."/>
            <person name="Zhang L."/>
            <person name="Chen W."/>
        </authorList>
    </citation>
    <scope>NUCLEOTIDE SEQUENCE</scope>
    <source>
        <tissue evidence="1">Salivary gland</tissue>
    </source>
</reference>
<organism evidence="1">
    <name type="scientific">Ixodes ricinus</name>
    <name type="common">Common tick</name>
    <name type="synonym">Acarus ricinus</name>
    <dbReference type="NCBI Taxonomy" id="34613"/>
    <lineage>
        <taxon>Eukaryota</taxon>
        <taxon>Metazoa</taxon>
        <taxon>Ecdysozoa</taxon>
        <taxon>Arthropoda</taxon>
        <taxon>Chelicerata</taxon>
        <taxon>Arachnida</taxon>
        <taxon>Acari</taxon>
        <taxon>Parasitiformes</taxon>
        <taxon>Ixodida</taxon>
        <taxon>Ixodoidea</taxon>
        <taxon>Ixodidae</taxon>
        <taxon>Ixodinae</taxon>
        <taxon>Ixodes</taxon>
    </lineage>
</organism>
<dbReference type="Gene3D" id="3.40.390.10">
    <property type="entry name" value="Collagenase (Catalytic Domain)"/>
    <property type="match status" value="1"/>
</dbReference>
<keyword evidence="1" id="KW-0645">Protease</keyword>
<proteinExistence type="evidence at transcript level"/>
<sequence>MASVKVTDEDGVEVEGILGQRLRVQPLPVAARNSEGLKAHRLYEIEAQEAHLPHDYGTPNDTMDYVESRAGSAKYPMYKIPMEIYPEVWVVADREFSSKFKFKKDKVITYFAVLMNAANLRYASLVYPKVQLRITGITMNKSPKEEPTSSQ</sequence>
<dbReference type="EMBL" id="GADI01008210">
    <property type="protein sequence ID" value="JAA65598.1"/>
    <property type="molecule type" value="mRNA"/>
</dbReference>
<protein>
    <submittedName>
        <fullName evidence="1">Putative metalloprotease</fullName>
    </submittedName>
</protein>
<keyword evidence="1" id="KW-0482">Metalloprotease</keyword>
<dbReference type="AlphaFoldDB" id="A0A0K8R3Z1"/>
<dbReference type="GO" id="GO:0006508">
    <property type="term" value="P:proteolysis"/>
    <property type="evidence" value="ECO:0007669"/>
    <property type="project" value="UniProtKB-KW"/>
</dbReference>